<accession>A0ABX8Z7N6</accession>
<feature type="signal peptide" evidence="1">
    <location>
        <begin position="1"/>
        <end position="23"/>
    </location>
</feature>
<keyword evidence="3" id="KW-1185">Reference proteome</keyword>
<dbReference type="Proteomes" id="UP000825679">
    <property type="component" value="Chromosome"/>
</dbReference>
<dbReference type="EMBL" id="CP081150">
    <property type="protein sequence ID" value="QZA78606.1"/>
    <property type="molecule type" value="Genomic_DNA"/>
</dbReference>
<keyword evidence="1" id="KW-0732">Signal</keyword>
<protein>
    <recommendedName>
        <fullName evidence="4">DUF2946 domain-containing protein</fullName>
    </recommendedName>
</protein>
<evidence type="ECO:0008006" key="4">
    <source>
        <dbReference type="Google" id="ProtNLM"/>
    </source>
</evidence>
<evidence type="ECO:0000313" key="3">
    <source>
        <dbReference type="Proteomes" id="UP000825679"/>
    </source>
</evidence>
<reference evidence="2 3" key="1">
    <citation type="submission" date="2021-08" db="EMBL/GenBank/DDBJ databases">
        <title>complete genome sequencing of Deefgea sp. D25.</title>
        <authorList>
            <person name="Bae J.-W."/>
            <person name="Gim D.-H."/>
        </authorList>
    </citation>
    <scope>NUCLEOTIDE SEQUENCE [LARGE SCALE GENOMIC DNA]</scope>
    <source>
        <strain evidence="2 3">D25</strain>
    </source>
</reference>
<gene>
    <name evidence="2" type="ORF">K4H28_04100</name>
</gene>
<organism evidence="2 3">
    <name type="scientific">Deefgea tanakiae</name>
    <dbReference type="NCBI Taxonomy" id="2865840"/>
    <lineage>
        <taxon>Bacteria</taxon>
        <taxon>Pseudomonadati</taxon>
        <taxon>Pseudomonadota</taxon>
        <taxon>Betaproteobacteria</taxon>
        <taxon>Neisseriales</taxon>
        <taxon>Chitinibacteraceae</taxon>
        <taxon>Deefgea</taxon>
    </lineage>
</organism>
<evidence type="ECO:0000313" key="2">
    <source>
        <dbReference type="EMBL" id="QZA78606.1"/>
    </source>
</evidence>
<dbReference type="RefSeq" id="WP_221007135.1">
    <property type="nucleotide sequence ID" value="NZ_CP081150.1"/>
</dbReference>
<name>A0ABX8Z7N6_9NEIS</name>
<feature type="chain" id="PRO_5047035146" description="DUF2946 domain-containing protein" evidence="1">
    <location>
        <begin position="24"/>
        <end position="119"/>
    </location>
</feature>
<proteinExistence type="predicted"/>
<sequence>MLHLRAFIFLLLSCLLSLNVAMASERAPFSVQAHATEQLHESHATHHEDSQTADSLNCKNHCASQSMANNHCGVCLSGLATSMPLILVSQAPAIFVSAPTIVLQSIHFPPPLHPPLQLL</sequence>
<evidence type="ECO:0000256" key="1">
    <source>
        <dbReference type="SAM" id="SignalP"/>
    </source>
</evidence>